<reference evidence="1 2" key="1">
    <citation type="journal article" date="2019" name="Int. J. Syst. Evol. Microbiol.">
        <title>The Global Catalogue of Microorganisms (GCM) 10K type strain sequencing project: providing services to taxonomists for standard genome sequencing and annotation.</title>
        <authorList>
            <consortium name="The Broad Institute Genomics Platform"/>
            <consortium name="The Broad Institute Genome Sequencing Center for Infectious Disease"/>
            <person name="Wu L."/>
            <person name="Ma J."/>
        </authorList>
    </citation>
    <scope>NUCLEOTIDE SEQUENCE [LARGE SCALE GENOMIC DNA]</scope>
    <source>
        <strain evidence="1 2">JCM 16114</strain>
    </source>
</reference>
<comment type="caution">
    <text evidence="1">The sequence shown here is derived from an EMBL/GenBank/DDBJ whole genome shotgun (WGS) entry which is preliminary data.</text>
</comment>
<keyword evidence="2" id="KW-1185">Reference proteome</keyword>
<organism evidence="1 2">
    <name type="scientific">Nonomuraea monospora</name>
    <dbReference type="NCBI Taxonomy" id="568818"/>
    <lineage>
        <taxon>Bacteria</taxon>
        <taxon>Bacillati</taxon>
        <taxon>Actinomycetota</taxon>
        <taxon>Actinomycetes</taxon>
        <taxon>Streptosporangiales</taxon>
        <taxon>Streptosporangiaceae</taxon>
        <taxon>Nonomuraea</taxon>
    </lineage>
</organism>
<gene>
    <name evidence="1" type="ORF">GCM10009850_017460</name>
</gene>
<dbReference type="Proteomes" id="UP001499843">
    <property type="component" value="Unassembled WGS sequence"/>
</dbReference>
<evidence type="ECO:0000313" key="2">
    <source>
        <dbReference type="Proteomes" id="UP001499843"/>
    </source>
</evidence>
<proteinExistence type="predicted"/>
<name>A0ABN3CAU6_9ACTN</name>
<accession>A0ABN3CAU6</accession>
<sequence length="57" mass="6313">MAPDCRPNRRTGTEAAAVRMPIWEGEAVSRVTAVKGMASLETSEPVTEMVRAVQRRR</sequence>
<evidence type="ECO:0000313" key="1">
    <source>
        <dbReference type="EMBL" id="GAA2206288.1"/>
    </source>
</evidence>
<protein>
    <submittedName>
        <fullName evidence="1">Uncharacterized protein</fullName>
    </submittedName>
</protein>
<dbReference type="EMBL" id="BAAAQX010000003">
    <property type="protein sequence ID" value="GAA2206288.1"/>
    <property type="molecule type" value="Genomic_DNA"/>
</dbReference>